<keyword evidence="2" id="KW-0648">Protein biosynthesis</keyword>
<evidence type="ECO:0000313" key="2">
    <source>
        <dbReference type="EMBL" id="OMO73955.1"/>
    </source>
</evidence>
<reference evidence="3" key="1">
    <citation type="submission" date="2013-09" db="EMBL/GenBank/DDBJ databases">
        <title>Corchorus olitorius genome sequencing.</title>
        <authorList>
            <person name="Alam M."/>
            <person name="Haque M.S."/>
            <person name="Islam M.S."/>
            <person name="Emdad E.M."/>
            <person name="Islam M.M."/>
            <person name="Ahmed B."/>
            <person name="Halim A."/>
            <person name="Hossen Q.M.M."/>
            <person name="Hossain M.Z."/>
            <person name="Ahmed R."/>
            <person name="Khan M.M."/>
            <person name="Islam R."/>
            <person name="Rashid M.M."/>
            <person name="Khan S.A."/>
            <person name="Rahman M.S."/>
            <person name="Alam M."/>
            <person name="Yahiya A.S."/>
            <person name="Khan M.S."/>
            <person name="Azam M.S."/>
            <person name="Haque T."/>
            <person name="Lashkar M.Z.H."/>
            <person name="Akhand A.I."/>
            <person name="Morshed G."/>
            <person name="Roy S."/>
            <person name="Uddin K.S."/>
            <person name="Rabeya T."/>
            <person name="Hossain A.S."/>
            <person name="Chowdhury A."/>
            <person name="Snigdha A.R."/>
            <person name="Mortoza M.S."/>
            <person name="Matin S.A."/>
            <person name="Hoque S.M.E."/>
            <person name="Islam M.K."/>
            <person name="Roy D.K."/>
            <person name="Haider R."/>
            <person name="Moosa M.M."/>
            <person name="Elias S.M."/>
            <person name="Hasan A.M."/>
            <person name="Jahan S."/>
            <person name="Shafiuddin M."/>
            <person name="Mahmood N."/>
            <person name="Shommy N.S."/>
        </authorList>
    </citation>
    <scope>NUCLEOTIDE SEQUENCE [LARGE SCALE GENOMIC DNA]</scope>
    <source>
        <strain evidence="3">cv. O-4</strain>
    </source>
</reference>
<dbReference type="GO" id="GO:0003746">
    <property type="term" value="F:translation elongation factor activity"/>
    <property type="evidence" value="ECO:0007669"/>
    <property type="project" value="UniProtKB-KW"/>
</dbReference>
<keyword evidence="1" id="KW-1133">Transmembrane helix</keyword>
<evidence type="ECO:0000256" key="1">
    <source>
        <dbReference type="SAM" id="Phobius"/>
    </source>
</evidence>
<gene>
    <name evidence="2" type="ORF">COLO4_26774</name>
</gene>
<keyword evidence="3" id="KW-1185">Reference proteome</keyword>
<accession>A0A1R3HU83</accession>
<sequence>MNKRRSYRNTTTQHKTRITKIAIANTRTLSCSAKTKPEASNITIAVIRDNAIFNHTFKCLGAEPLCLFAGRRMPLAKNKELHSNIPMQMLFILLVISALFALPCRRFSPSRYHRVENAAVMKRAIRLRMVRSSNGSTFLTG</sequence>
<dbReference type="Proteomes" id="UP000187203">
    <property type="component" value="Unassembled WGS sequence"/>
</dbReference>
<comment type="caution">
    <text evidence="2">The sequence shown here is derived from an EMBL/GenBank/DDBJ whole genome shotgun (WGS) entry which is preliminary data.</text>
</comment>
<protein>
    <submittedName>
        <fullName evidence="2">Elongation factor 1-alpha</fullName>
    </submittedName>
</protein>
<keyword evidence="1" id="KW-0812">Transmembrane</keyword>
<organism evidence="2 3">
    <name type="scientific">Corchorus olitorius</name>
    <dbReference type="NCBI Taxonomy" id="93759"/>
    <lineage>
        <taxon>Eukaryota</taxon>
        <taxon>Viridiplantae</taxon>
        <taxon>Streptophyta</taxon>
        <taxon>Embryophyta</taxon>
        <taxon>Tracheophyta</taxon>
        <taxon>Spermatophyta</taxon>
        <taxon>Magnoliopsida</taxon>
        <taxon>eudicotyledons</taxon>
        <taxon>Gunneridae</taxon>
        <taxon>Pentapetalae</taxon>
        <taxon>rosids</taxon>
        <taxon>malvids</taxon>
        <taxon>Malvales</taxon>
        <taxon>Malvaceae</taxon>
        <taxon>Grewioideae</taxon>
        <taxon>Apeibeae</taxon>
        <taxon>Corchorus</taxon>
    </lineage>
</organism>
<dbReference type="EMBL" id="AWUE01019377">
    <property type="protein sequence ID" value="OMO73955.1"/>
    <property type="molecule type" value="Genomic_DNA"/>
</dbReference>
<dbReference type="AlphaFoldDB" id="A0A1R3HU83"/>
<evidence type="ECO:0000313" key="3">
    <source>
        <dbReference type="Proteomes" id="UP000187203"/>
    </source>
</evidence>
<keyword evidence="1" id="KW-0472">Membrane</keyword>
<name>A0A1R3HU83_9ROSI</name>
<feature type="transmembrane region" description="Helical" evidence="1">
    <location>
        <begin position="81"/>
        <end position="102"/>
    </location>
</feature>
<proteinExistence type="predicted"/>
<keyword evidence="2" id="KW-0251">Elongation factor</keyword>